<dbReference type="RefSeq" id="XP_050945737.1">
    <property type="nucleotide sequence ID" value="XM_051089780.1"/>
</dbReference>
<dbReference type="PROSITE" id="PS51257">
    <property type="entry name" value="PROKAR_LIPOPROTEIN"/>
    <property type="match status" value="1"/>
</dbReference>
<dbReference type="FunFam" id="3.80.10.10:FF:000111">
    <property type="entry name" value="LRR receptor-like serine/threonine-protein kinase ERECTA"/>
    <property type="match status" value="1"/>
</dbReference>
<evidence type="ECO:0000256" key="6">
    <source>
        <dbReference type="ARBA" id="ARBA00022729"/>
    </source>
</evidence>
<keyword evidence="9 12" id="KW-0472">Membrane</keyword>
<evidence type="ECO:0000256" key="7">
    <source>
        <dbReference type="ARBA" id="ARBA00022737"/>
    </source>
</evidence>
<evidence type="ECO:0000313" key="16">
    <source>
        <dbReference type="EnsemblPlants" id="MELO3C005451.2.1"/>
    </source>
</evidence>
<dbReference type="PANTHER" id="PTHR48063">
    <property type="entry name" value="LRR RECEPTOR-LIKE KINASE"/>
    <property type="match status" value="1"/>
</dbReference>
<evidence type="ECO:0000256" key="8">
    <source>
        <dbReference type="ARBA" id="ARBA00022989"/>
    </source>
</evidence>
<dbReference type="SUPFAM" id="SSF52047">
    <property type="entry name" value="RNI-like"/>
    <property type="match status" value="1"/>
</dbReference>
<evidence type="ECO:0000256" key="5">
    <source>
        <dbReference type="ARBA" id="ARBA00022692"/>
    </source>
</evidence>
<evidence type="ECO:0000259" key="14">
    <source>
        <dbReference type="Pfam" id="PF08263"/>
    </source>
</evidence>
<keyword evidence="11" id="KW-0325">Glycoprotein</keyword>
<dbReference type="Gramene" id="MELO3C005451.2.1">
    <property type="protein sequence ID" value="MELO3C005451.2.1"/>
    <property type="gene ID" value="MELO3C005451.2"/>
</dbReference>
<feature type="domain" description="Leucine-rich repeat-containing N-terminal plant-type" evidence="14">
    <location>
        <begin position="37"/>
        <end position="72"/>
    </location>
</feature>
<dbReference type="InterPro" id="IPR032675">
    <property type="entry name" value="LRR_dom_sf"/>
</dbReference>
<keyword evidence="5 12" id="KW-0812">Transmembrane</keyword>
<evidence type="ECO:0000313" key="17">
    <source>
        <dbReference type="Proteomes" id="UP001652600"/>
    </source>
</evidence>
<name>A0A1S4E676_CUCME</name>
<dbReference type="Pfam" id="PF08263">
    <property type="entry name" value="LRRNT_2"/>
    <property type="match status" value="1"/>
</dbReference>
<dbReference type="FunFam" id="3.80.10.10:FF:000095">
    <property type="entry name" value="LRR receptor-like serine/threonine-protein kinase GSO1"/>
    <property type="match status" value="1"/>
</dbReference>
<dbReference type="GO" id="GO:0005886">
    <property type="term" value="C:plasma membrane"/>
    <property type="evidence" value="ECO:0007669"/>
    <property type="project" value="UniProtKB-SubCell"/>
</dbReference>
<organism evidence="16">
    <name type="scientific">Cucumis melo</name>
    <name type="common">Muskmelon</name>
    <dbReference type="NCBI Taxonomy" id="3656"/>
    <lineage>
        <taxon>Eukaryota</taxon>
        <taxon>Viridiplantae</taxon>
        <taxon>Streptophyta</taxon>
        <taxon>Embryophyta</taxon>
        <taxon>Tracheophyta</taxon>
        <taxon>Spermatophyta</taxon>
        <taxon>Magnoliopsida</taxon>
        <taxon>eudicotyledons</taxon>
        <taxon>Gunneridae</taxon>
        <taxon>Pentapetalae</taxon>
        <taxon>rosids</taxon>
        <taxon>fabids</taxon>
        <taxon>Cucurbitales</taxon>
        <taxon>Cucurbitaceae</taxon>
        <taxon>Benincaseae</taxon>
        <taxon>Cucumis</taxon>
    </lineage>
</organism>
<feature type="domain" description="Disease resistance R13L4/SHOC-2-like LRR" evidence="15">
    <location>
        <begin position="364"/>
        <end position="547"/>
    </location>
</feature>
<gene>
    <name evidence="16" type="primary">103483053</name>
    <name evidence="18" type="synonym">LOC103483053</name>
</gene>
<sequence length="999" mass="112616">MRKLSEKSSVVLVCVLCMMLLLLPFCLSVTAACVQKECEALLQFKNSFYDDPSHRLASWNGTDCCNWNGVGCHQITGHVTIIDLRYDYQVDSSPSYSNNSIDSSLLELKYLNYLDLSGNNFYTQIPSFLGSMVELTYLNLSDTAVSGKVPPHLGNLTKLDTLDLSFNYELQMANTGDVEWISHLSSLQFLGLAYIDFSKSLNLMQVISSLPMLSSLRLRACRLQSTHFSLSSWLNYSSFLSRIQLLDLSFNLLNDTIPKAFQNMTSLKYLDLSMNQFNVIFEGGISTFIRNNCGLKVLDLSWNYNLGGDVFGSRYGNQSTGCDLQVLNLGYTSFKTKIPDWLGMLKSMKSLDLGHSKIYGPIPASLGNLSSLEYLDLGHSKIYGPIPASLGNLSSLEYLDLSRNALTGTIPTAFGRLLNLRKLYVQENRLMEVGNECFTQLEKLEELDISRNLLKGILTEVHFANLYQLHSLRIGYNELLCLDIKSDWNPPFQLQVFDASSCIGCFGGDFPQWLRTQKALFRLSLSNTSLSISYLPTWFTSHNLTNLDLSFNQIMGPLPASIGNQMPNLEELYLNNNLFDDSLPPSLCRLKSLVILDLSYNKLSGVFQDCLLTPNLRILDLSHNNFSGTFAHSHGNYLSNIEKLCLRNNNFEGFMPIVLKNSKVLYILDFEKNKFSGNIPRWIGNNLESLEILMLRSNLFNGTIPSSLCNLTYLKILDLANNQLEGIIPSKLSNFHEMTRSKYIYGESFGSLYYYCMNGRYFVYNGAKCPDGGKSVVHFFKSSYFNYSLLDLMSMVSIDLSNNSLVGFIPSEITKLKNLIGLNLSHNNLIGIVPTEIGEIESLESLDLSFNQLSGPIPLSLSKLNSLGMLKLSHNNFSGEIPREGHLSTFNEASSFDENPNLCGDPLPMKCVKENSSESPSKSIDNYLDQDQEDKWEGWLLYIMIILGYIVGFWGVVGSLIWKKSWRYGYYKFVDEATYKVHLTIWRSIQLLKAICTPQ</sequence>
<comment type="subcellular location">
    <subcellularLocation>
        <location evidence="1">Cell membrane</location>
        <topology evidence="1">Single-pass type I membrane protein</topology>
    </subcellularLocation>
</comment>
<evidence type="ECO:0000256" key="2">
    <source>
        <dbReference type="ARBA" id="ARBA00009592"/>
    </source>
</evidence>
<evidence type="ECO:0000313" key="18">
    <source>
        <dbReference type="RefSeq" id="XP_050945737.1"/>
    </source>
</evidence>
<keyword evidence="10" id="KW-0675">Receptor</keyword>
<dbReference type="Proteomes" id="UP001652600">
    <property type="component" value="Chromosome 9"/>
</dbReference>
<feature type="chain" id="PRO_5044565935" evidence="13">
    <location>
        <begin position="29"/>
        <end position="999"/>
    </location>
</feature>
<dbReference type="Pfam" id="PF00560">
    <property type="entry name" value="LRR_1"/>
    <property type="match status" value="6"/>
</dbReference>
<feature type="signal peptide" evidence="13">
    <location>
        <begin position="1"/>
        <end position="28"/>
    </location>
</feature>
<evidence type="ECO:0000256" key="9">
    <source>
        <dbReference type="ARBA" id="ARBA00023136"/>
    </source>
</evidence>
<comment type="similarity">
    <text evidence="2">Belongs to the RLP family.</text>
</comment>
<reference evidence="16" key="1">
    <citation type="submission" date="2023-03" db="UniProtKB">
        <authorList>
            <consortium name="EnsemblPlants"/>
        </authorList>
    </citation>
    <scope>IDENTIFICATION</scope>
</reference>
<dbReference type="PANTHER" id="PTHR48063:SF112">
    <property type="entry name" value="RECEPTOR LIKE PROTEIN 30-LIKE"/>
    <property type="match status" value="1"/>
</dbReference>
<evidence type="ECO:0000256" key="3">
    <source>
        <dbReference type="ARBA" id="ARBA00022475"/>
    </source>
</evidence>
<dbReference type="SMR" id="A0A1S4E676"/>
<reference evidence="18" key="2">
    <citation type="submission" date="2025-05" db="UniProtKB">
        <authorList>
            <consortium name="RefSeq"/>
        </authorList>
    </citation>
    <scope>IDENTIFICATION</scope>
    <source>
        <tissue evidence="18">Stem</tissue>
    </source>
</reference>
<dbReference type="PROSITE" id="PS51450">
    <property type="entry name" value="LRR"/>
    <property type="match status" value="1"/>
</dbReference>
<evidence type="ECO:0000256" key="11">
    <source>
        <dbReference type="ARBA" id="ARBA00023180"/>
    </source>
</evidence>
<keyword evidence="3" id="KW-1003">Cell membrane</keyword>
<dbReference type="FunFam" id="3.80.10.10:FF:000041">
    <property type="entry name" value="LRR receptor-like serine/threonine-protein kinase ERECTA"/>
    <property type="match status" value="1"/>
</dbReference>
<proteinExistence type="inferred from homology"/>
<dbReference type="InterPro" id="IPR046956">
    <property type="entry name" value="RLP23-like"/>
</dbReference>
<dbReference type="Gene3D" id="3.80.10.10">
    <property type="entry name" value="Ribonuclease Inhibitor"/>
    <property type="match status" value="4"/>
</dbReference>
<dbReference type="InterPro" id="IPR001611">
    <property type="entry name" value="Leu-rich_rpt"/>
</dbReference>
<evidence type="ECO:0000256" key="12">
    <source>
        <dbReference type="SAM" id="Phobius"/>
    </source>
</evidence>
<dbReference type="SMART" id="SM00369">
    <property type="entry name" value="LRR_TYP"/>
    <property type="match status" value="12"/>
</dbReference>
<dbReference type="InterPro" id="IPR055414">
    <property type="entry name" value="LRR_R13L4/SHOC2-like"/>
</dbReference>
<evidence type="ECO:0000259" key="15">
    <source>
        <dbReference type="Pfam" id="PF23598"/>
    </source>
</evidence>
<dbReference type="eggNOG" id="KOG0619">
    <property type="taxonomic scope" value="Eukaryota"/>
</dbReference>
<keyword evidence="17" id="KW-1185">Reference proteome</keyword>
<dbReference type="Pfam" id="PF13855">
    <property type="entry name" value="LRR_8"/>
    <property type="match status" value="1"/>
</dbReference>
<keyword evidence="7" id="KW-0677">Repeat</keyword>
<dbReference type="EnsemblPlants" id="MELO3C005451.2.1">
    <property type="protein sequence ID" value="MELO3C005451.2.1"/>
    <property type="gene ID" value="MELO3C005451.2"/>
</dbReference>
<keyword evidence="4" id="KW-0433">Leucine-rich repeat</keyword>
<keyword evidence="6 13" id="KW-0732">Signal</keyword>
<dbReference type="Pfam" id="PF23598">
    <property type="entry name" value="LRR_14"/>
    <property type="match status" value="1"/>
</dbReference>
<dbReference type="InterPro" id="IPR003591">
    <property type="entry name" value="Leu-rich_rpt_typical-subtyp"/>
</dbReference>
<accession>A0A1S4E676</accession>
<keyword evidence="8 12" id="KW-1133">Transmembrane helix</keyword>
<dbReference type="SUPFAM" id="SSF52058">
    <property type="entry name" value="L domain-like"/>
    <property type="match status" value="2"/>
</dbReference>
<dbReference type="AlphaFoldDB" id="A0A1S4E676"/>
<evidence type="ECO:0000256" key="4">
    <source>
        <dbReference type="ARBA" id="ARBA00022614"/>
    </source>
</evidence>
<dbReference type="KEGG" id="cmo:103483053"/>
<evidence type="ECO:0000256" key="10">
    <source>
        <dbReference type="ARBA" id="ARBA00023170"/>
    </source>
</evidence>
<evidence type="ECO:0000256" key="1">
    <source>
        <dbReference type="ARBA" id="ARBA00004251"/>
    </source>
</evidence>
<evidence type="ECO:0000256" key="13">
    <source>
        <dbReference type="SAM" id="SignalP"/>
    </source>
</evidence>
<dbReference type="PRINTS" id="PR00019">
    <property type="entry name" value="LEURICHRPT"/>
</dbReference>
<dbReference type="InterPro" id="IPR013210">
    <property type="entry name" value="LRR_N_plant-typ"/>
</dbReference>
<feature type="transmembrane region" description="Helical" evidence="12">
    <location>
        <begin position="939"/>
        <end position="962"/>
    </location>
</feature>
<dbReference type="SMART" id="SM00365">
    <property type="entry name" value="LRR_SD22"/>
    <property type="match status" value="7"/>
</dbReference>
<protein>
    <submittedName>
        <fullName evidence="18">Receptor-like protein EIX2</fullName>
    </submittedName>
</protein>